<keyword evidence="4" id="KW-1185">Reference proteome</keyword>
<reference evidence="3" key="2">
    <citation type="submission" date="2023-05" db="EMBL/GenBank/DDBJ databases">
        <authorList>
            <consortium name="Lawrence Berkeley National Laboratory"/>
            <person name="Steindorff A."/>
            <person name="Hensen N."/>
            <person name="Bonometti L."/>
            <person name="Westerberg I."/>
            <person name="Brannstrom I.O."/>
            <person name="Guillou S."/>
            <person name="Cros-Aarteil S."/>
            <person name="Calhoun S."/>
            <person name="Haridas S."/>
            <person name="Kuo A."/>
            <person name="Mondo S."/>
            <person name="Pangilinan J."/>
            <person name="Riley R."/>
            <person name="Labutti K."/>
            <person name="Andreopoulos B."/>
            <person name="Lipzen A."/>
            <person name="Chen C."/>
            <person name="Yanf M."/>
            <person name="Daum C."/>
            <person name="Ng V."/>
            <person name="Clum A."/>
            <person name="Ohm R."/>
            <person name="Martin F."/>
            <person name="Silar P."/>
            <person name="Natvig D."/>
            <person name="Lalanne C."/>
            <person name="Gautier V."/>
            <person name="Ament-Velasquez S.L."/>
            <person name="Kruys A."/>
            <person name="Hutchinson M.I."/>
            <person name="Powell A.J."/>
            <person name="Barry K."/>
            <person name="Miller A.N."/>
            <person name="Grigoriev I.V."/>
            <person name="Debuchy R."/>
            <person name="Gladieux P."/>
            <person name="Thoren M.H."/>
            <person name="Johannesson H."/>
        </authorList>
    </citation>
    <scope>NUCLEOTIDE SEQUENCE</scope>
    <source>
        <strain evidence="3">CBS 731.68</strain>
    </source>
</reference>
<dbReference type="AlphaFoldDB" id="A0AAN6UBN3"/>
<feature type="region of interest" description="Disordered" evidence="1">
    <location>
        <begin position="1"/>
        <end position="20"/>
    </location>
</feature>
<gene>
    <name evidence="3" type="ORF">N657DRAFT_92420</name>
</gene>
<evidence type="ECO:0000313" key="4">
    <source>
        <dbReference type="Proteomes" id="UP001302602"/>
    </source>
</evidence>
<keyword evidence="2" id="KW-0472">Membrane</keyword>
<dbReference type="EMBL" id="MU853223">
    <property type="protein sequence ID" value="KAK4129764.1"/>
    <property type="molecule type" value="Genomic_DNA"/>
</dbReference>
<evidence type="ECO:0000256" key="2">
    <source>
        <dbReference type="SAM" id="Phobius"/>
    </source>
</evidence>
<dbReference type="RefSeq" id="XP_062653535.1">
    <property type="nucleotide sequence ID" value="XM_062797597.1"/>
</dbReference>
<evidence type="ECO:0000256" key="1">
    <source>
        <dbReference type="SAM" id="MobiDB-lite"/>
    </source>
</evidence>
<proteinExistence type="predicted"/>
<evidence type="ECO:0000313" key="3">
    <source>
        <dbReference type="EMBL" id="KAK4129764.1"/>
    </source>
</evidence>
<accession>A0AAN6UBN3</accession>
<feature type="compositionally biased region" description="Polar residues" evidence="1">
    <location>
        <begin position="1"/>
        <end position="14"/>
    </location>
</feature>
<comment type="caution">
    <text evidence="3">The sequence shown here is derived from an EMBL/GenBank/DDBJ whole genome shotgun (WGS) entry which is preliminary data.</text>
</comment>
<organism evidence="3 4">
    <name type="scientific">Parathielavia appendiculata</name>
    <dbReference type="NCBI Taxonomy" id="2587402"/>
    <lineage>
        <taxon>Eukaryota</taxon>
        <taxon>Fungi</taxon>
        <taxon>Dikarya</taxon>
        <taxon>Ascomycota</taxon>
        <taxon>Pezizomycotina</taxon>
        <taxon>Sordariomycetes</taxon>
        <taxon>Sordariomycetidae</taxon>
        <taxon>Sordariales</taxon>
        <taxon>Chaetomiaceae</taxon>
        <taxon>Parathielavia</taxon>
    </lineage>
</organism>
<feature type="transmembrane region" description="Helical" evidence="2">
    <location>
        <begin position="30"/>
        <end position="52"/>
    </location>
</feature>
<reference evidence="3" key="1">
    <citation type="journal article" date="2023" name="Mol. Phylogenet. Evol.">
        <title>Genome-scale phylogeny and comparative genomics of the fungal order Sordariales.</title>
        <authorList>
            <person name="Hensen N."/>
            <person name="Bonometti L."/>
            <person name="Westerberg I."/>
            <person name="Brannstrom I.O."/>
            <person name="Guillou S."/>
            <person name="Cros-Aarteil S."/>
            <person name="Calhoun S."/>
            <person name="Haridas S."/>
            <person name="Kuo A."/>
            <person name="Mondo S."/>
            <person name="Pangilinan J."/>
            <person name="Riley R."/>
            <person name="LaButti K."/>
            <person name="Andreopoulos B."/>
            <person name="Lipzen A."/>
            <person name="Chen C."/>
            <person name="Yan M."/>
            <person name="Daum C."/>
            <person name="Ng V."/>
            <person name="Clum A."/>
            <person name="Steindorff A."/>
            <person name="Ohm R.A."/>
            <person name="Martin F."/>
            <person name="Silar P."/>
            <person name="Natvig D.O."/>
            <person name="Lalanne C."/>
            <person name="Gautier V."/>
            <person name="Ament-Velasquez S.L."/>
            <person name="Kruys A."/>
            <person name="Hutchinson M.I."/>
            <person name="Powell A.J."/>
            <person name="Barry K."/>
            <person name="Miller A.N."/>
            <person name="Grigoriev I.V."/>
            <person name="Debuchy R."/>
            <person name="Gladieux P."/>
            <person name="Hiltunen Thoren M."/>
            <person name="Johannesson H."/>
        </authorList>
    </citation>
    <scope>NUCLEOTIDE SEQUENCE</scope>
    <source>
        <strain evidence="3">CBS 731.68</strain>
    </source>
</reference>
<sequence>MFVNSTASLRTTSHSQRHRDLSQGCAPVEALWMFLASTTLIEVLWLGCLAGWSSRYG</sequence>
<keyword evidence="2" id="KW-1133">Transmembrane helix</keyword>
<protein>
    <submittedName>
        <fullName evidence="3">Uncharacterized protein</fullName>
    </submittedName>
</protein>
<dbReference type="Proteomes" id="UP001302602">
    <property type="component" value="Unassembled WGS sequence"/>
</dbReference>
<name>A0AAN6UBN3_9PEZI</name>
<dbReference type="GeneID" id="87834376"/>
<keyword evidence="2" id="KW-0812">Transmembrane</keyword>